<protein>
    <recommendedName>
        <fullName evidence="5">DUF1232 domain-containing protein</fullName>
    </recommendedName>
</protein>
<dbReference type="RefSeq" id="WP_145283232.1">
    <property type="nucleotide sequence ID" value="NZ_CP036318.1"/>
</dbReference>
<keyword evidence="7" id="KW-1185">Reference proteome</keyword>
<evidence type="ECO:0000256" key="4">
    <source>
        <dbReference type="ARBA" id="ARBA00023136"/>
    </source>
</evidence>
<dbReference type="InterPro" id="IPR010652">
    <property type="entry name" value="DUF1232"/>
</dbReference>
<evidence type="ECO:0000313" key="7">
    <source>
        <dbReference type="Proteomes" id="UP000316770"/>
    </source>
</evidence>
<accession>A0A518IQS7</accession>
<proteinExistence type="predicted"/>
<keyword evidence="2" id="KW-0812">Transmembrane</keyword>
<organism evidence="6 7">
    <name type="scientific">Rosistilla oblonga</name>
    <dbReference type="NCBI Taxonomy" id="2527990"/>
    <lineage>
        <taxon>Bacteria</taxon>
        <taxon>Pseudomonadati</taxon>
        <taxon>Planctomycetota</taxon>
        <taxon>Planctomycetia</taxon>
        <taxon>Pirellulales</taxon>
        <taxon>Pirellulaceae</taxon>
        <taxon>Rosistilla</taxon>
    </lineage>
</organism>
<dbReference type="Pfam" id="PF06803">
    <property type="entry name" value="DUF1232"/>
    <property type="match status" value="1"/>
</dbReference>
<evidence type="ECO:0000256" key="2">
    <source>
        <dbReference type="ARBA" id="ARBA00022692"/>
    </source>
</evidence>
<comment type="subcellular location">
    <subcellularLocation>
        <location evidence="1">Endomembrane system</location>
        <topology evidence="1">Multi-pass membrane protein</topology>
    </subcellularLocation>
</comment>
<keyword evidence="3" id="KW-1133">Transmembrane helix</keyword>
<sequence length="1116" mass="123637">MASHLSFADRENLLETIRSLSGEELDVIVLLRRTGEWALVLDPEFGFEQALLRNLTQLANYLRLHHASEDIASIARGAIQFVVTNHGRPTAGEDQSEAEYREATKFHALGQAFIASYAVHEIAVRLEEPVAYHPPAITAEEQARAEDIFEKLSSLSGCDDELTERVIENLDVIQHLADCGFLKRLAANAKTLIDVLHDASRSNDDKVCARGALRYFVEDDDAINDGLGLIGYLDDLFILQTAVDLVSPLREPLIELLDHVVGVWPFLNMLTLDDGSGPRAASEFTILNSALSCRNLRDTKTLNTMLIAPETGPIAILIGFVSTLGLAHEAGLRQLTESSFNPGQKVLVDYSAVAVFEGIDNLPDGRRMFKLRKDRTERGQKNLGSITYWPISDLYRLVPVDSTRVARGEVGWKARNTETAICGLDFLFNGPNKADVHAIKKKVVVVMPTTLAAEFCKSTLLYGQPIKDVIPIGQISSDGEEAEQWSTRFGTQPPVLLFASDLDVACSFAQENPDEIELIVVDVAGRNREKHAGIKLLNRLKVPCLMIATERIANETESDQHNDLSVWEWGAEDLKALVWPERKLAANAGEIAKFEHRVRATSSAKPIIEIVSSPIVGVTFSAFATVRRLAKRRGPDGIPELEEIVAQAFYAITRLMRCATKLQDESQSVLEVLGRVTKIESLVASSNYLSEDERNAAVEVAERIRDLLNSLRECNPKSEAMQKVLSQFPKADVLCADARLVPELETAFTGKPNRVHASAAAGESFGNGLIVTGWFKQSRMASVLSPPIADPIVLLLYDVERKWHKQFSEQRQKMRGERTRLRGRDAIFPSMTGWKNPRPPAEVRQVEVPEVDAIEEVQDDIDEGFRQRIYDQVGSGHSEADAKARLLIFAGGVYGLFTDKYKLNVVTHLLAGTHDDDDGKAMVKLVGAKDVAVGDKVVFRPKSRDLIREVADELLDPGERELSGLWRIALRTYIDEHSLSDEVVCQKLQTAGCKTQLQAISNWIHDDDVIAPQKYQTDVPAIASVTGNEELSRKTDAVIAAIKNVRSAHQQKAPRLIAKRIRKKAASVVRQEQADEAVVQLGDDLVLLRVSETASKLMPVKYTAANRLIEGDTWHE</sequence>
<evidence type="ECO:0000313" key="6">
    <source>
        <dbReference type="EMBL" id="QDV55413.1"/>
    </source>
</evidence>
<dbReference type="AlphaFoldDB" id="A0A518IQS7"/>
<evidence type="ECO:0000256" key="3">
    <source>
        <dbReference type="ARBA" id="ARBA00022989"/>
    </source>
</evidence>
<dbReference type="NCBIfam" id="NF038316">
    <property type="entry name" value="DrmE_fam"/>
    <property type="match status" value="1"/>
</dbReference>
<gene>
    <name evidence="6" type="ORF">Mal33_13850</name>
</gene>
<dbReference type="Proteomes" id="UP000316770">
    <property type="component" value="Chromosome"/>
</dbReference>
<keyword evidence="4" id="KW-0472">Membrane</keyword>
<dbReference type="InterPro" id="IPR049794">
    <property type="entry name" value="DrmE"/>
</dbReference>
<dbReference type="EMBL" id="CP036318">
    <property type="protein sequence ID" value="QDV55413.1"/>
    <property type="molecule type" value="Genomic_DNA"/>
</dbReference>
<feature type="domain" description="DUF1232" evidence="5">
    <location>
        <begin position="206"/>
        <end position="239"/>
    </location>
</feature>
<evidence type="ECO:0000259" key="5">
    <source>
        <dbReference type="Pfam" id="PF06803"/>
    </source>
</evidence>
<evidence type="ECO:0000256" key="1">
    <source>
        <dbReference type="ARBA" id="ARBA00004127"/>
    </source>
</evidence>
<name>A0A518IQS7_9BACT</name>
<reference evidence="6 7" key="1">
    <citation type="submission" date="2019-02" db="EMBL/GenBank/DDBJ databases">
        <title>Deep-cultivation of Planctomycetes and their phenomic and genomic characterization uncovers novel biology.</title>
        <authorList>
            <person name="Wiegand S."/>
            <person name="Jogler M."/>
            <person name="Boedeker C."/>
            <person name="Pinto D."/>
            <person name="Vollmers J."/>
            <person name="Rivas-Marin E."/>
            <person name="Kohn T."/>
            <person name="Peeters S.H."/>
            <person name="Heuer A."/>
            <person name="Rast P."/>
            <person name="Oberbeckmann S."/>
            <person name="Bunk B."/>
            <person name="Jeske O."/>
            <person name="Meyerdierks A."/>
            <person name="Storesund J.E."/>
            <person name="Kallscheuer N."/>
            <person name="Luecker S."/>
            <person name="Lage O.M."/>
            <person name="Pohl T."/>
            <person name="Merkel B.J."/>
            <person name="Hornburger P."/>
            <person name="Mueller R.-W."/>
            <person name="Bruemmer F."/>
            <person name="Labrenz M."/>
            <person name="Spormann A.M."/>
            <person name="Op den Camp H."/>
            <person name="Overmann J."/>
            <person name="Amann R."/>
            <person name="Jetten M.S.M."/>
            <person name="Mascher T."/>
            <person name="Medema M.H."/>
            <person name="Devos D.P."/>
            <person name="Kaster A.-K."/>
            <person name="Ovreas L."/>
            <person name="Rohde M."/>
            <person name="Galperin M.Y."/>
            <person name="Jogler C."/>
        </authorList>
    </citation>
    <scope>NUCLEOTIDE SEQUENCE [LARGE SCALE GENOMIC DNA]</scope>
    <source>
        <strain evidence="6 7">Mal33</strain>
    </source>
</reference>